<accession>A0A1H7XN18</accession>
<dbReference type="Pfam" id="PF00702">
    <property type="entry name" value="Hydrolase"/>
    <property type="match status" value="1"/>
</dbReference>
<dbReference type="PANTHER" id="PTHR43611">
    <property type="entry name" value="ALPHA-D-GLUCOSE 1-PHOSPHATE PHOSPHATASE"/>
    <property type="match status" value="1"/>
</dbReference>
<dbReference type="EMBL" id="FOBF01000012">
    <property type="protein sequence ID" value="SEM35166.1"/>
    <property type="molecule type" value="Genomic_DNA"/>
</dbReference>
<dbReference type="Proteomes" id="UP000198953">
    <property type="component" value="Unassembled WGS sequence"/>
</dbReference>
<dbReference type="InterPro" id="IPR023214">
    <property type="entry name" value="HAD_sf"/>
</dbReference>
<dbReference type="STRING" id="46177.SAMN05660976_04891"/>
<dbReference type="Gene3D" id="3.40.50.1000">
    <property type="entry name" value="HAD superfamily/HAD-like"/>
    <property type="match status" value="1"/>
</dbReference>
<dbReference type="NCBIfam" id="TIGR01509">
    <property type="entry name" value="HAD-SF-IA-v3"/>
    <property type="match status" value="1"/>
</dbReference>
<evidence type="ECO:0000313" key="2">
    <source>
        <dbReference type="Proteomes" id="UP000198953"/>
    </source>
</evidence>
<dbReference type="InterPro" id="IPR036412">
    <property type="entry name" value="HAD-like_sf"/>
</dbReference>
<dbReference type="InterPro" id="IPR006439">
    <property type="entry name" value="HAD-SF_hydro_IA"/>
</dbReference>
<proteinExistence type="predicted"/>
<protein>
    <submittedName>
        <fullName evidence="1">Putative hydrolase of the HAD superfamily</fullName>
    </submittedName>
</protein>
<keyword evidence="1" id="KW-0378">Hydrolase</keyword>
<sequence length="201" mass="21998">MTWIVFDYGSVLSLHQPESDADAMARAVGAEPEAFKRAYWEHRLEFDRAALTPAAYWSAVLGRPAAAAEVARLVAMDIASWAYPDEGTVAILGELLDAGDDVALLSNAPVCIADGLDELPWVRSIARRFYSGRMGLVKPDREIFDELARELETHPSEIVFIDDRAENVKGAEEAGMTGIHFTGAPALRESLRSVRLAAQEP</sequence>
<keyword evidence="2" id="KW-1185">Reference proteome</keyword>
<dbReference type="PANTHER" id="PTHR43611:SF3">
    <property type="entry name" value="FLAVIN MONONUCLEOTIDE HYDROLASE 1, CHLOROPLATIC"/>
    <property type="match status" value="1"/>
</dbReference>
<dbReference type="AlphaFoldDB" id="A0A1H7XN18"/>
<name>A0A1H7XN18_9ACTN</name>
<dbReference type="OrthoDB" id="9797415at2"/>
<dbReference type="RefSeq" id="WP_055502835.1">
    <property type="nucleotide sequence ID" value="NZ_BBZG01000001.1"/>
</dbReference>
<reference evidence="1 2" key="1">
    <citation type="submission" date="2016-10" db="EMBL/GenBank/DDBJ databases">
        <authorList>
            <person name="de Groot N.N."/>
        </authorList>
    </citation>
    <scope>NUCLEOTIDE SEQUENCE [LARGE SCALE GENOMIC DNA]</scope>
    <source>
        <strain evidence="1 2">DSM 43357</strain>
    </source>
</reference>
<evidence type="ECO:0000313" key="1">
    <source>
        <dbReference type="EMBL" id="SEM35166.1"/>
    </source>
</evidence>
<dbReference type="CDD" id="cd02603">
    <property type="entry name" value="HAD_sEH-N_like"/>
    <property type="match status" value="1"/>
</dbReference>
<organism evidence="1 2">
    <name type="scientific">Nonomuraea pusilla</name>
    <dbReference type="NCBI Taxonomy" id="46177"/>
    <lineage>
        <taxon>Bacteria</taxon>
        <taxon>Bacillati</taxon>
        <taxon>Actinomycetota</taxon>
        <taxon>Actinomycetes</taxon>
        <taxon>Streptosporangiales</taxon>
        <taxon>Streptosporangiaceae</taxon>
        <taxon>Nonomuraea</taxon>
    </lineage>
</organism>
<dbReference type="SUPFAM" id="SSF56784">
    <property type="entry name" value="HAD-like"/>
    <property type="match status" value="1"/>
</dbReference>
<dbReference type="GO" id="GO:0016787">
    <property type="term" value="F:hydrolase activity"/>
    <property type="evidence" value="ECO:0007669"/>
    <property type="project" value="UniProtKB-KW"/>
</dbReference>
<gene>
    <name evidence="1" type="ORF">SAMN05660976_04891</name>
</gene>